<protein>
    <submittedName>
        <fullName evidence="4">Sugar transferase</fullName>
    </submittedName>
</protein>
<accession>A0A4Q1C9P5</accession>
<dbReference type="GO" id="GO:0016780">
    <property type="term" value="F:phosphotransferase activity, for other substituted phosphate groups"/>
    <property type="evidence" value="ECO:0007669"/>
    <property type="project" value="TreeGrafter"/>
</dbReference>
<evidence type="ECO:0000256" key="2">
    <source>
        <dbReference type="SAM" id="Phobius"/>
    </source>
</evidence>
<organism evidence="4 5">
    <name type="scientific">Oleiharenicola lentus</name>
    <dbReference type="NCBI Taxonomy" id="2508720"/>
    <lineage>
        <taxon>Bacteria</taxon>
        <taxon>Pseudomonadati</taxon>
        <taxon>Verrucomicrobiota</taxon>
        <taxon>Opitutia</taxon>
        <taxon>Opitutales</taxon>
        <taxon>Opitutaceae</taxon>
        <taxon>Oleiharenicola</taxon>
    </lineage>
</organism>
<dbReference type="InterPro" id="IPR003362">
    <property type="entry name" value="Bact_transf"/>
</dbReference>
<evidence type="ECO:0000313" key="5">
    <source>
        <dbReference type="Proteomes" id="UP000290218"/>
    </source>
</evidence>
<reference evidence="4 5" key="1">
    <citation type="submission" date="2019-01" db="EMBL/GenBank/DDBJ databases">
        <title>Lacunisphaera sp. strain TWA-58.</title>
        <authorList>
            <person name="Chen W.-M."/>
        </authorList>
    </citation>
    <scope>NUCLEOTIDE SEQUENCE [LARGE SCALE GENOMIC DNA]</scope>
    <source>
        <strain evidence="4 5">TWA-58</strain>
    </source>
</reference>
<comment type="similarity">
    <text evidence="1">Belongs to the bacterial sugar transferase family.</text>
</comment>
<evidence type="ECO:0000256" key="1">
    <source>
        <dbReference type="ARBA" id="ARBA00006464"/>
    </source>
</evidence>
<evidence type="ECO:0000313" key="4">
    <source>
        <dbReference type="EMBL" id="RXK55725.1"/>
    </source>
</evidence>
<keyword evidence="2" id="KW-0472">Membrane</keyword>
<name>A0A4Q1C9P5_9BACT</name>
<sequence>MTSDPSPAPQASQALKRALDLVVSALLLAILLPLLLLIALLVAVGSPGGALFVQERIGRGGRPFPMYKFRSMVKGADRSGPYHTSVNDARITPLGKLLRATSLDELPQLFNVLRGDMSLVGPRPDVPAQKLLYNAEEWRLRHCVRPGVTGLAQVVARNTATHEERVALDLEYVRSASLVTDIAILARTARNLIIKRSY</sequence>
<dbReference type="Proteomes" id="UP000290218">
    <property type="component" value="Unassembled WGS sequence"/>
</dbReference>
<dbReference type="OrthoDB" id="9808602at2"/>
<dbReference type="Pfam" id="PF02397">
    <property type="entry name" value="Bac_transf"/>
    <property type="match status" value="1"/>
</dbReference>
<proteinExistence type="inferred from homology"/>
<dbReference type="PANTHER" id="PTHR30576">
    <property type="entry name" value="COLANIC BIOSYNTHESIS UDP-GLUCOSE LIPID CARRIER TRANSFERASE"/>
    <property type="match status" value="1"/>
</dbReference>
<comment type="caution">
    <text evidence="4">The sequence shown here is derived from an EMBL/GenBank/DDBJ whole genome shotgun (WGS) entry which is preliminary data.</text>
</comment>
<dbReference type="RefSeq" id="WP_129047090.1">
    <property type="nucleotide sequence ID" value="NZ_SDHX01000001.1"/>
</dbReference>
<dbReference type="AlphaFoldDB" id="A0A4Q1C9P5"/>
<keyword evidence="2" id="KW-1133">Transmembrane helix</keyword>
<gene>
    <name evidence="4" type="ORF">ESB00_07530</name>
</gene>
<keyword evidence="5" id="KW-1185">Reference proteome</keyword>
<feature type="transmembrane region" description="Helical" evidence="2">
    <location>
        <begin position="21"/>
        <end position="44"/>
    </location>
</feature>
<dbReference type="EMBL" id="SDHX01000001">
    <property type="protein sequence ID" value="RXK55725.1"/>
    <property type="molecule type" value="Genomic_DNA"/>
</dbReference>
<evidence type="ECO:0000259" key="3">
    <source>
        <dbReference type="Pfam" id="PF02397"/>
    </source>
</evidence>
<dbReference type="PANTHER" id="PTHR30576:SF0">
    <property type="entry name" value="UNDECAPRENYL-PHOSPHATE N-ACETYLGALACTOSAMINYL 1-PHOSPHATE TRANSFERASE-RELATED"/>
    <property type="match status" value="1"/>
</dbReference>
<keyword evidence="4" id="KW-0808">Transferase</keyword>
<keyword evidence="2" id="KW-0812">Transmembrane</keyword>
<feature type="domain" description="Bacterial sugar transferase" evidence="3">
    <location>
        <begin position="16"/>
        <end position="192"/>
    </location>
</feature>